<dbReference type="EMBL" id="CM041546">
    <property type="protein sequence ID" value="KAI3361430.1"/>
    <property type="molecule type" value="Genomic_DNA"/>
</dbReference>
<evidence type="ECO:0000313" key="2">
    <source>
        <dbReference type="Proteomes" id="UP000831701"/>
    </source>
</evidence>
<accession>A0ACB8W0D7</accession>
<name>A0ACB8W0D7_9TELE</name>
<reference evidence="1" key="1">
    <citation type="submission" date="2022-04" db="EMBL/GenBank/DDBJ databases">
        <title>Jade perch genome.</title>
        <authorList>
            <person name="Chao B."/>
        </authorList>
    </citation>
    <scope>NUCLEOTIDE SEQUENCE</scope>
    <source>
        <strain evidence="1">CB-2022</strain>
    </source>
</reference>
<evidence type="ECO:0000313" key="1">
    <source>
        <dbReference type="EMBL" id="KAI3361430.1"/>
    </source>
</evidence>
<sequence length="105" mass="11586">MLACGTPDAVDGWYRQVKQAAARAVLEAKTRDWEEFDTPSTEEAEAEESEVDSSITQAKDTEVVRKLLGGKAPGVDDIRLRREYLPQVSGYVVGLSWLTRLSSIA</sequence>
<protein>
    <submittedName>
        <fullName evidence="1">Uncharacterized protein</fullName>
    </submittedName>
</protein>
<gene>
    <name evidence="1" type="ORF">L3Q82_013593</name>
</gene>
<proteinExistence type="predicted"/>
<organism evidence="1 2">
    <name type="scientific">Scortum barcoo</name>
    <name type="common">barcoo grunter</name>
    <dbReference type="NCBI Taxonomy" id="214431"/>
    <lineage>
        <taxon>Eukaryota</taxon>
        <taxon>Metazoa</taxon>
        <taxon>Chordata</taxon>
        <taxon>Craniata</taxon>
        <taxon>Vertebrata</taxon>
        <taxon>Euteleostomi</taxon>
        <taxon>Actinopterygii</taxon>
        <taxon>Neopterygii</taxon>
        <taxon>Teleostei</taxon>
        <taxon>Neoteleostei</taxon>
        <taxon>Acanthomorphata</taxon>
        <taxon>Eupercaria</taxon>
        <taxon>Centrarchiformes</taxon>
        <taxon>Terapontoidei</taxon>
        <taxon>Terapontidae</taxon>
        <taxon>Scortum</taxon>
    </lineage>
</organism>
<comment type="caution">
    <text evidence="1">The sequence shown here is derived from an EMBL/GenBank/DDBJ whole genome shotgun (WGS) entry which is preliminary data.</text>
</comment>
<dbReference type="Proteomes" id="UP000831701">
    <property type="component" value="Chromosome 16"/>
</dbReference>
<keyword evidence="2" id="KW-1185">Reference proteome</keyword>